<dbReference type="Gene3D" id="3.40.50.1820">
    <property type="entry name" value="alpha/beta hydrolase"/>
    <property type="match status" value="1"/>
</dbReference>
<dbReference type="Proteomes" id="UP001501747">
    <property type="component" value="Unassembled WGS sequence"/>
</dbReference>
<evidence type="ECO:0000313" key="3">
    <source>
        <dbReference type="EMBL" id="GAA3996269.1"/>
    </source>
</evidence>
<organism evidence="3 4">
    <name type="scientific">Allokutzneria multivorans</name>
    <dbReference type="NCBI Taxonomy" id="1142134"/>
    <lineage>
        <taxon>Bacteria</taxon>
        <taxon>Bacillati</taxon>
        <taxon>Actinomycetota</taxon>
        <taxon>Actinomycetes</taxon>
        <taxon>Pseudonocardiales</taxon>
        <taxon>Pseudonocardiaceae</taxon>
        <taxon>Allokutzneria</taxon>
    </lineage>
</organism>
<proteinExistence type="predicted"/>
<name>A0ABP7RED3_9PSEU</name>
<dbReference type="GO" id="GO:0016787">
    <property type="term" value="F:hydrolase activity"/>
    <property type="evidence" value="ECO:0007669"/>
    <property type="project" value="UniProtKB-KW"/>
</dbReference>
<dbReference type="PANTHER" id="PTHR43798:SF31">
    <property type="entry name" value="AB HYDROLASE SUPERFAMILY PROTEIN YCLE"/>
    <property type="match status" value="1"/>
</dbReference>
<dbReference type="InterPro" id="IPR029058">
    <property type="entry name" value="AB_hydrolase_fold"/>
</dbReference>
<dbReference type="InterPro" id="IPR000073">
    <property type="entry name" value="AB_hydrolase_1"/>
</dbReference>
<dbReference type="RefSeq" id="WP_344872073.1">
    <property type="nucleotide sequence ID" value="NZ_BAABAL010000005.1"/>
</dbReference>
<dbReference type="PANTHER" id="PTHR43798">
    <property type="entry name" value="MONOACYLGLYCEROL LIPASE"/>
    <property type="match status" value="1"/>
</dbReference>
<evidence type="ECO:0000313" key="4">
    <source>
        <dbReference type="Proteomes" id="UP001501747"/>
    </source>
</evidence>
<comment type="caution">
    <text evidence="3">The sequence shown here is derived from an EMBL/GenBank/DDBJ whole genome shotgun (WGS) entry which is preliminary data.</text>
</comment>
<sequence>MRTGVLDLGQTRLAWTSEGRGDPIVFVHGSWDDHRSWDRVAGPISQHATVIRYDRRGHTASTAPRGQGSILEDVSDLLAVVESVAGGRAHLVGHSYGSSIVLLATATRPEAVRSVLVHEPPLFAALSIKDPEADELRLTAARRMREAAELLGFGDVEAGTRTFVEHVGFGEGSWLGLFDAEQRATMMANAETWLDQYRDPDRLAVDASALAGLGIPVTVTTGGDTLPIYRAVVQAITELLPEARVRVIPGAGHAPQLSHPTAFVEAVRSGL</sequence>
<dbReference type="EMBL" id="BAABAL010000005">
    <property type="protein sequence ID" value="GAA3996269.1"/>
    <property type="molecule type" value="Genomic_DNA"/>
</dbReference>
<protein>
    <submittedName>
        <fullName evidence="3">Alpha/beta hydrolase</fullName>
    </submittedName>
</protein>
<reference evidence="4" key="1">
    <citation type="journal article" date="2019" name="Int. J. Syst. Evol. Microbiol.">
        <title>The Global Catalogue of Microorganisms (GCM) 10K type strain sequencing project: providing services to taxonomists for standard genome sequencing and annotation.</title>
        <authorList>
            <consortium name="The Broad Institute Genomics Platform"/>
            <consortium name="The Broad Institute Genome Sequencing Center for Infectious Disease"/>
            <person name="Wu L."/>
            <person name="Ma J."/>
        </authorList>
    </citation>
    <scope>NUCLEOTIDE SEQUENCE [LARGE SCALE GENOMIC DNA]</scope>
    <source>
        <strain evidence="4">JCM 17342</strain>
    </source>
</reference>
<dbReference type="Pfam" id="PF12697">
    <property type="entry name" value="Abhydrolase_6"/>
    <property type="match status" value="1"/>
</dbReference>
<dbReference type="SUPFAM" id="SSF53474">
    <property type="entry name" value="alpha/beta-Hydrolases"/>
    <property type="match status" value="1"/>
</dbReference>
<keyword evidence="1 3" id="KW-0378">Hydrolase</keyword>
<evidence type="ECO:0000256" key="1">
    <source>
        <dbReference type="ARBA" id="ARBA00022801"/>
    </source>
</evidence>
<keyword evidence="4" id="KW-1185">Reference proteome</keyword>
<feature type="domain" description="AB hydrolase-1" evidence="2">
    <location>
        <begin position="24"/>
        <end position="266"/>
    </location>
</feature>
<accession>A0ABP7RED3</accession>
<gene>
    <name evidence="3" type="ORF">GCM10022247_15270</name>
</gene>
<evidence type="ECO:0000259" key="2">
    <source>
        <dbReference type="Pfam" id="PF12697"/>
    </source>
</evidence>
<dbReference type="InterPro" id="IPR050266">
    <property type="entry name" value="AB_hydrolase_sf"/>
</dbReference>